<reference evidence="2" key="1">
    <citation type="journal article" date="2015" name="Nat. Genet.">
        <title>The pineapple genome and the evolution of CAM photosynthesis.</title>
        <authorList>
            <person name="Ming R."/>
            <person name="VanBuren R."/>
            <person name="Wai C.M."/>
            <person name="Tang H."/>
            <person name="Schatz M.C."/>
            <person name="Bowers J.E."/>
            <person name="Lyons E."/>
            <person name="Wang M.L."/>
            <person name="Chen J."/>
            <person name="Biggers E."/>
            <person name="Zhang J."/>
            <person name="Huang L."/>
            <person name="Zhang L."/>
            <person name="Miao W."/>
            <person name="Zhang J."/>
            <person name="Ye Z."/>
            <person name="Miao C."/>
            <person name="Lin Z."/>
            <person name="Wang H."/>
            <person name="Zhou H."/>
            <person name="Yim W.C."/>
            <person name="Priest H.D."/>
            <person name="Zheng C."/>
            <person name="Woodhouse M."/>
            <person name="Edger P.P."/>
            <person name="Guyot R."/>
            <person name="Guo H.B."/>
            <person name="Guo H."/>
            <person name="Zheng G."/>
            <person name="Singh R."/>
            <person name="Sharma A."/>
            <person name="Min X."/>
            <person name="Zheng Y."/>
            <person name="Lee H."/>
            <person name="Gurtowski J."/>
            <person name="Sedlazeck F.J."/>
            <person name="Harkess A."/>
            <person name="McKain M.R."/>
            <person name="Liao Z."/>
            <person name="Fang J."/>
            <person name="Liu J."/>
            <person name="Zhang X."/>
            <person name="Zhang Q."/>
            <person name="Hu W."/>
            <person name="Qin Y."/>
            <person name="Wang K."/>
            <person name="Chen L.Y."/>
            <person name="Shirley N."/>
            <person name="Lin Y.R."/>
            <person name="Liu L.Y."/>
            <person name="Hernandez A.G."/>
            <person name="Wright C.L."/>
            <person name="Bulone V."/>
            <person name="Tuskan G.A."/>
            <person name="Heath K."/>
            <person name="Zee F."/>
            <person name="Moore P.H."/>
            <person name="Sunkar R."/>
            <person name="Leebens-Mack J.H."/>
            <person name="Mockler T."/>
            <person name="Bennetzen J.L."/>
            <person name="Freeling M."/>
            <person name="Sankoff D."/>
            <person name="Paterson A.H."/>
            <person name="Zhu X."/>
            <person name="Yang X."/>
            <person name="Smith J.A."/>
            <person name="Cushman J.C."/>
            <person name="Paull R.E."/>
            <person name="Yu Q."/>
        </authorList>
    </citation>
    <scope>NUCLEOTIDE SEQUENCE [LARGE SCALE GENOMIC DNA]</scope>
    <source>
        <strain evidence="2">cv. F153</strain>
    </source>
</reference>
<sequence length="170" mass="18772">MIEQGFRKVVPERWEFANEFFRKGQKHLLCEIQLRLHLFSFLPSPFPSPLRDSGGTGSADAATTLMAENETGSPAARQEAAGFDTIASAFVRWCRRGGSSRTSSSGRARSTSSARSNAALLSELAHMKRLYNDIIYFVQNHVQPVAPSFTASPPPRPPPLRRSREPELAA</sequence>
<organism evidence="2 3">
    <name type="scientific">Ananas comosus</name>
    <name type="common">Pineapple</name>
    <name type="synonym">Ananas ananas</name>
    <dbReference type="NCBI Taxonomy" id="4615"/>
    <lineage>
        <taxon>Eukaryota</taxon>
        <taxon>Viridiplantae</taxon>
        <taxon>Streptophyta</taxon>
        <taxon>Embryophyta</taxon>
        <taxon>Tracheophyta</taxon>
        <taxon>Spermatophyta</taxon>
        <taxon>Magnoliopsida</taxon>
        <taxon>Liliopsida</taxon>
        <taxon>Poales</taxon>
        <taxon>Bromeliaceae</taxon>
        <taxon>Bromelioideae</taxon>
        <taxon>Ananas</taxon>
    </lineage>
</organism>
<dbReference type="GO" id="GO:0003700">
    <property type="term" value="F:DNA-binding transcription factor activity"/>
    <property type="evidence" value="ECO:0007669"/>
    <property type="project" value="TreeGrafter"/>
</dbReference>
<protein>
    <submittedName>
        <fullName evidence="3">Heat stress transcription factor B-4a</fullName>
    </submittedName>
</protein>
<dbReference type="AlphaFoldDB" id="A0A6P5EK16"/>
<reference evidence="3" key="2">
    <citation type="submission" date="2025-08" db="UniProtKB">
        <authorList>
            <consortium name="RefSeq"/>
        </authorList>
    </citation>
    <scope>IDENTIFICATION</scope>
    <source>
        <tissue evidence="3">Leaf</tissue>
    </source>
</reference>
<gene>
    <name evidence="3" type="primary">LOC109705504</name>
</gene>
<evidence type="ECO:0000313" key="3">
    <source>
        <dbReference type="RefSeq" id="XP_020081823.1"/>
    </source>
</evidence>
<dbReference type="OrthoDB" id="60033at2759"/>
<feature type="region of interest" description="Disordered" evidence="1">
    <location>
        <begin position="147"/>
        <end position="170"/>
    </location>
</feature>
<evidence type="ECO:0000313" key="2">
    <source>
        <dbReference type="Proteomes" id="UP000515123"/>
    </source>
</evidence>
<dbReference type="RefSeq" id="XP_020081823.1">
    <property type="nucleotide sequence ID" value="XM_020226234.1"/>
</dbReference>
<proteinExistence type="predicted"/>
<dbReference type="GO" id="GO:0005634">
    <property type="term" value="C:nucleus"/>
    <property type="evidence" value="ECO:0007669"/>
    <property type="project" value="TreeGrafter"/>
</dbReference>
<evidence type="ECO:0000256" key="1">
    <source>
        <dbReference type="SAM" id="MobiDB-lite"/>
    </source>
</evidence>
<keyword evidence="2" id="KW-1185">Reference proteome</keyword>
<dbReference type="PANTHER" id="PTHR10015">
    <property type="entry name" value="HEAT SHOCK TRANSCRIPTION FACTOR"/>
    <property type="match status" value="1"/>
</dbReference>
<dbReference type="GO" id="GO:0000978">
    <property type="term" value="F:RNA polymerase II cis-regulatory region sequence-specific DNA binding"/>
    <property type="evidence" value="ECO:0007669"/>
    <property type="project" value="TreeGrafter"/>
</dbReference>
<dbReference type="PANTHER" id="PTHR10015:SF411">
    <property type="entry name" value="HEAT STRESS TRANSCRIPTION FACTOR B-4A-RELATED"/>
    <property type="match status" value="1"/>
</dbReference>
<dbReference type="GeneID" id="109705504"/>
<accession>A0A6P5EK16</accession>
<dbReference type="GO" id="GO:0006357">
    <property type="term" value="P:regulation of transcription by RNA polymerase II"/>
    <property type="evidence" value="ECO:0007669"/>
    <property type="project" value="TreeGrafter"/>
</dbReference>
<feature type="non-terminal residue" evidence="3">
    <location>
        <position position="170"/>
    </location>
</feature>
<dbReference type="Proteomes" id="UP000515123">
    <property type="component" value="Unplaced"/>
</dbReference>
<name>A0A6P5EK16_ANACO</name>